<dbReference type="RefSeq" id="WP_005786789.1">
    <property type="nucleotide sequence ID" value="NZ_JGCY01000276.1"/>
</dbReference>
<sequence length="148" mass="17488">MKTLTFKYLKLFLLAVAMINLTSCEIEIDDFYDDDNIGGSYYNKSLDLCSRPWADTFYDADGNYCYQELNFYLDRHGEDYIRVEYPNGRYSESVYSFTWNWEDRSQYSLRMVYGPGDVSYLDDVWIRGNVLSGYLDGHDNYVDFTGVR</sequence>
<reference evidence="2 3" key="1">
    <citation type="submission" date="2014-02" db="EMBL/GenBank/DDBJ databases">
        <authorList>
            <person name="Sears C."/>
            <person name="Carroll K."/>
            <person name="Sack B.R."/>
            <person name="Qadri F."/>
            <person name="Myers L.L."/>
            <person name="Chung G.-T."/>
            <person name="Escheverria P."/>
            <person name="Fraser C.M."/>
            <person name="Sadzewicz L."/>
            <person name="Shefchek K.A."/>
            <person name="Tallon L."/>
            <person name="Das S.P."/>
            <person name="Daugherty S."/>
            <person name="Mongodin E.F."/>
        </authorList>
    </citation>
    <scope>NUCLEOTIDE SEQUENCE [LARGE SCALE GENOMIC DNA]</scope>
    <source>
        <strain evidence="3">3988T(B)14</strain>
    </source>
</reference>
<keyword evidence="1" id="KW-0732">Signal</keyword>
<gene>
    <name evidence="2" type="ORF">M124_1568</name>
</gene>
<evidence type="ECO:0000313" key="2">
    <source>
        <dbReference type="EMBL" id="EXY74644.1"/>
    </source>
</evidence>
<accession>A0A015SR24</accession>
<dbReference type="PATRIC" id="fig|1339315.3.peg.2338"/>
<dbReference type="GeneID" id="60367855"/>
<evidence type="ECO:0008006" key="4">
    <source>
        <dbReference type="Google" id="ProtNLM"/>
    </source>
</evidence>
<dbReference type="EMBL" id="JGCY01000276">
    <property type="protein sequence ID" value="EXY74644.1"/>
    <property type="molecule type" value="Genomic_DNA"/>
</dbReference>
<name>A0A015SR24_BACFG</name>
<proteinExistence type="predicted"/>
<protein>
    <recommendedName>
        <fullName evidence="4">Lipoprotein</fullName>
    </recommendedName>
</protein>
<dbReference type="AlphaFoldDB" id="A0A015SR24"/>
<evidence type="ECO:0000313" key="3">
    <source>
        <dbReference type="Proteomes" id="UP000020529"/>
    </source>
</evidence>
<organism evidence="2 3">
    <name type="scientific">Bacteroides fragilis str. 3988T(B)14</name>
    <dbReference type="NCBI Taxonomy" id="1339315"/>
    <lineage>
        <taxon>Bacteria</taxon>
        <taxon>Pseudomonadati</taxon>
        <taxon>Bacteroidota</taxon>
        <taxon>Bacteroidia</taxon>
        <taxon>Bacteroidales</taxon>
        <taxon>Bacteroidaceae</taxon>
        <taxon>Bacteroides</taxon>
    </lineage>
</organism>
<evidence type="ECO:0000256" key="1">
    <source>
        <dbReference type="SAM" id="SignalP"/>
    </source>
</evidence>
<feature type="chain" id="PRO_5001478245" description="Lipoprotein" evidence="1">
    <location>
        <begin position="18"/>
        <end position="148"/>
    </location>
</feature>
<feature type="signal peptide" evidence="1">
    <location>
        <begin position="1"/>
        <end position="17"/>
    </location>
</feature>
<dbReference type="Proteomes" id="UP000020529">
    <property type="component" value="Unassembled WGS sequence"/>
</dbReference>
<comment type="caution">
    <text evidence="2">The sequence shown here is derived from an EMBL/GenBank/DDBJ whole genome shotgun (WGS) entry which is preliminary data.</text>
</comment>